<feature type="compositionally biased region" description="Basic and acidic residues" evidence="1">
    <location>
        <begin position="29"/>
        <end position="38"/>
    </location>
</feature>
<dbReference type="AlphaFoldDB" id="A0A1G4B5Y2"/>
<keyword evidence="3" id="KW-1185">Reference proteome</keyword>
<dbReference type="EMBL" id="MJBS01000065">
    <property type="protein sequence ID" value="OHE96821.1"/>
    <property type="molecule type" value="Genomic_DNA"/>
</dbReference>
<evidence type="ECO:0000256" key="1">
    <source>
        <dbReference type="SAM" id="MobiDB-lite"/>
    </source>
</evidence>
<proteinExistence type="predicted"/>
<feature type="region of interest" description="Disordered" evidence="1">
    <location>
        <begin position="1"/>
        <end position="49"/>
    </location>
</feature>
<organism evidence="2 3">
    <name type="scientific">Colletotrichum orchidophilum</name>
    <dbReference type="NCBI Taxonomy" id="1209926"/>
    <lineage>
        <taxon>Eukaryota</taxon>
        <taxon>Fungi</taxon>
        <taxon>Dikarya</taxon>
        <taxon>Ascomycota</taxon>
        <taxon>Pezizomycotina</taxon>
        <taxon>Sordariomycetes</taxon>
        <taxon>Hypocreomycetidae</taxon>
        <taxon>Glomerellales</taxon>
        <taxon>Glomerellaceae</taxon>
        <taxon>Colletotrichum</taxon>
    </lineage>
</organism>
<comment type="caution">
    <text evidence="2">The sequence shown here is derived from an EMBL/GenBank/DDBJ whole genome shotgun (WGS) entry which is preliminary data.</text>
</comment>
<protein>
    <submittedName>
        <fullName evidence="2">Uncharacterized protein</fullName>
    </submittedName>
</protein>
<name>A0A1G4B5Y2_9PEZI</name>
<evidence type="ECO:0000313" key="3">
    <source>
        <dbReference type="Proteomes" id="UP000176998"/>
    </source>
</evidence>
<feature type="non-terminal residue" evidence="2">
    <location>
        <position position="1"/>
    </location>
</feature>
<dbReference type="Proteomes" id="UP000176998">
    <property type="component" value="Unassembled WGS sequence"/>
</dbReference>
<sequence length="87" mass="9903">CRHILESSARPRRTTFNQLPGPSPEDWETVAHHPDRPNQRRGIAPVEQGSRHTNQAFALPPEGLDNSPSTRFQHVPISIERFVGFRL</sequence>
<evidence type="ECO:0000313" key="2">
    <source>
        <dbReference type="EMBL" id="OHE96821.1"/>
    </source>
</evidence>
<gene>
    <name evidence="2" type="ORF">CORC01_07967</name>
</gene>
<dbReference type="RefSeq" id="XP_022473977.1">
    <property type="nucleotide sequence ID" value="XM_022619602.1"/>
</dbReference>
<dbReference type="GeneID" id="34561112"/>
<reference evidence="2 3" key="1">
    <citation type="submission" date="2016-09" db="EMBL/GenBank/DDBJ databases">
        <authorList>
            <person name="Capua I."/>
            <person name="De Benedictis P."/>
            <person name="Joannis T."/>
            <person name="Lombin L.H."/>
            <person name="Cattoli G."/>
        </authorList>
    </citation>
    <scope>NUCLEOTIDE SEQUENCE [LARGE SCALE GENOMIC DNA]</scope>
    <source>
        <strain evidence="2 3">IMI 309357</strain>
    </source>
</reference>
<accession>A0A1G4B5Y2</accession>